<gene>
    <name evidence="3" type="ORF">MNBD_ALPHA05-315</name>
</gene>
<dbReference type="PIRSF" id="PIRSF028777">
    <property type="entry name" value="UCP028777"/>
    <property type="match status" value="1"/>
</dbReference>
<feature type="non-terminal residue" evidence="3">
    <location>
        <position position="1"/>
    </location>
</feature>
<sequence length="153" mass="16741">RIMYPDHPLADQRGPTPMALILNILWLVLGGALAALGWFIAALVMVVTIIGIPWARAAFDNGVYTLWPFGARAIERDRLYGEDIGTSPLGLLGNIIWLLLAGWWLALGHLIAAAGFAITIIGLPFAWAHLKLAGFSLWPIGRTIVSSDLRNYR</sequence>
<feature type="domain" description="Inner membrane component" evidence="2">
    <location>
        <begin position="21"/>
        <end position="70"/>
    </location>
</feature>
<evidence type="ECO:0000313" key="3">
    <source>
        <dbReference type="EMBL" id="VAW02275.1"/>
    </source>
</evidence>
<evidence type="ECO:0000259" key="2">
    <source>
        <dbReference type="Pfam" id="PF03733"/>
    </source>
</evidence>
<dbReference type="NCBIfam" id="NF008742">
    <property type="entry name" value="PRK11770.1-4"/>
    <property type="match status" value="1"/>
</dbReference>
<dbReference type="NCBIfam" id="NF008740">
    <property type="entry name" value="PRK11770.1-2"/>
    <property type="match status" value="1"/>
</dbReference>
<keyword evidence="1" id="KW-0472">Membrane</keyword>
<dbReference type="PANTHER" id="PTHR42903">
    <property type="entry name" value="INNER MEMBRANE PROTEIN YCCF"/>
    <property type="match status" value="1"/>
</dbReference>
<accession>A0A3B0S7G7</accession>
<dbReference type="InterPro" id="IPR005185">
    <property type="entry name" value="YccF"/>
</dbReference>
<evidence type="ECO:0000256" key="1">
    <source>
        <dbReference type="SAM" id="Phobius"/>
    </source>
</evidence>
<dbReference type="GO" id="GO:0005886">
    <property type="term" value="C:plasma membrane"/>
    <property type="evidence" value="ECO:0007669"/>
    <property type="project" value="TreeGrafter"/>
</dbReference>
<feature type="transmembrane region" description="Helical" evidence="1">
    <location>
        <begin position="95"/>
        <end position="128"/>
    </location>
</feature>
<dbReference type="InterPro" id="IPR052937">
    <property type="entry name" value="Inner_membrane_protein"/>
</dbReference>
<feature type="transmembrane region" description="Helical" evidence="1">
    <location>
        <begin position="21"/>
        <end position="54"/>
    </location>
</feature>
<dbReference type="InterPro" id="IPR031308">
    <property type="entry name" value="UCP028777"/>
</dbReference>
<dbReference type="Pfam" id="PF03733">
    <property type="entry name" value="YccF"/>
    <property type="match status" value="2"/>
</dbReference>
<dbReference type="PANTHER" id="PTHR42903:SF1">
    <property type="entry name" value="INNER MEMBRANE PROTEIN YCCF"/>
    <property type="match status" value="1"/>
</dbReference>
<dbReference type="AlphaFoldDB" id="A0A3B0S7G7"/>
<organism evidence="3">
    <name type="scientific">hydrothermal vent metagenome</name>
    <dbReference type="NCBI Taxonomy" id="652676"/>
    <lineage>
        <taxon>unclassified sequences</taxon>
        <taxon>metagenomes</taxon>
        <taxon>ecological metagenomes</taxon>
    </lineage>
</organism>
<dbReference type="NCBIfam" id="NF008741">
    <property type="entry name" value="PRK11770.1-3"/>
    <property type="match status" value="1"/>
</dbReference>
<keyword evidence="1" id="KW-1133">Transmembrane helix</keyword>
<name>A0A3B0S7G7_9ZZZZ</name>
<keyword evidence="1" id="KW-0812">Transmembrane</keyword>
<feature type="domain" description="Inner membrane component" evidence="2">
    <location>
        <begin position="92"/>
        <end position="142"/>
    </location>
</feature>
<proteinExistence type="predicted"/>
<protein>
    <submittedName>
        <fullName evidence="3">Inner membrane protein YccF</fullName>
    </submittedName>
</protein>
<reference evidence="3" key="1">
    <citation type="submission" date="2018-06" db="EMBL/GenBank/DDBJ databases">
        <authorList>
            <person name="Zhirakovskaya E."/>
        </authorList>
    </citation>
    <scope>NUCLEOTIDE SEQUENCE</scope>
</reference>
<dbReference type="EMBL" id="UOEH01000360">
    <property type="protein sequence ID" value="VAW02275.1"/>
    <property type="molecule type" value="Genomic_DNA"/>
</dbReference>